<keyword evidence="5 6" id="KW-0472">Membrane</keyword>
<dbReference type="PANTHER" id="PTHR10743">
    <property type="entry name" value="PROTEIN RER1"/>
    <property type="match status" value="1"/>
</dbReference>
<proteinExistence type="inferred from homology"/>
<feature type="transmembrane region" description="Helical" evidence="7">
    <location>
        <begin position="42"/>
        <end position="61"/>
    </location>
</feature>
<feature type="transmembrane region" description="Helical" evidence="7">
    <location>
        <begin position="18"/>
        <end position="36"/>
    </location>
</feature>
<dbReference type="PANTHER" id="PTHR10743:SF0">
    <property type="entry name" value="PROTEIN RER1"/>
    <property type="match status" value="1"/>
</dbReference>
<dbReference type="GO" id="GO:0006890">
    <property type="term" value="P:retrograde vesicle-mediated transport, Golgi to endoplasmic reticulum"/>
    <property type="evidence" value="ECO:0007669"/>
    <property type="project" value="TreeGrafter"/>
</dbReference>
<organism evidence="8">
    <name type="scientific">Metchnikovella dogieli</name>
    <dbReference type="NCBI Taxonomy" id="2804710"/>
    <lineage>
        <taxon>Eukaryota</taxon>
        <taxon>Fungi</taxon>
        <taxon>Fungi incertae sedis</taxon>
        <taxon>Microsporidia</taxon>
        <taxon>Metchnikovellidae</taxon>
        <taxon>Metchnikovella</taxon>
    </lineage>
</organism>
<feature type="transmembrane region" description="Helical" evidence="7">
    <location>
        <begin position="119"/>
        <end position="136"/>
    </location>
</feature>
<evidence type="ECO:0000256" key="7">
    <source>
        <dbReference type="SAM" id="Phobius"/>
    </source>
</evidence>
<evidence type="ECO:0000256" key="4">
    <source>
        <dbReference type="ARBA" id="ARBA00022989"/>
    </source>
</evidence>
<evidence type="ECO:0000256" key="6">
    <source>
        <dbReference type="PIRNR" id="PIRNR016013"/>
    </source>
</evidence>
<evidence type="ECO:0000256" key="2">
    <source>
        <dbReference type="ARBA" id="ARBA00006070"/>
    </source>
</evidence>
<evidence type="ECO:0000313" key="8">
    <source>
        <dbReference type="EMBL" id="QSE03619.1"/>
    </source>
</evidence>
<keyword evidence="3 7" id="KW-0812">Transmembrane</keyword>
<dbReference type="GO" id="GO:0000139">
    <property type="term" value="C:Golgi membrane"/>
    <property type="evidence" value="ECO:0007669"/>
    <property type="project" value="TreeGrafter"/>
</dbReference>
<comment type="function">
    <text evidence="6">Involved in the retrieval of endoplasmic reticulum membrane proteins from the early Golgi compartment.</text>
</comment>
<dbReference type="EMBL" id="MW052349">
    <property type="protein sequence ID" value="QSE03619.1"/>
    <property type="molecule type" value="Genomic_DNA"/>
</dbReference>
<evidence type="ECO:0000256" key="1">
    <source>
        <dbReference type="ARBA" id="ARBA00004141"/>
    </source>
</evidence>
<keyword evidence="4 7" id="KW-1133">Transmembrane helix</keyword>
<dbReference type="PIRSF" id="PIRSF016013">
    <property type="entry name" value="AtER_Rer1p"/>
    <property type="match status" value="1"/>
</dbReference>
<dbReference type="GO" id="GO:0005783">
    <property type="term" value="C:endoplasmic reticulum"/>
    <property type="evidence" value="ECO:0007669"/>
    <property type="project" value="GOC"/>
</dbReference>
<comment type="similarity">
    <text evidence="2 6">Belongs to the RER1 family.</text>
</comment>
<dbReference type="AlphaFoldDB" id="A0A896WNR1"/>
<evidence type="ECO:0000256" key="5">
    <source>
        <dbReference type="ARBA" id="ARBA00023136"/>
    </source>
</evidence>
<sequence>MHGQMIPQKYLDKITPMIYERWSAFFVLLFFFMYLILKLQSHYVVCYALWIYLLNGFILFLSPFSDPDEEGDSSLPKTQDEEFRPFIRKLPELAFWKGSTIAVLVSLATLLFSFFDIPVFWPVLVIYFCVLTFLMLRKQIEHMIRHKYIPLTMGKVRYKEGEIRL</sequence>
<dbReference type="GO" id="GO:0006621">
    <property type="term" value="P:protein retention in ER lumen"/>
    <property type="evidence" value="ECO:0007669"/>
    <property type="project" value="TreeGrafter"/>
</dbReference>
<comment type="subcellular location">
    <subcellularLocation>
        <location evidence="1">Membrane</location>
        <topology evidence="1">Multi-pass membrane protein</topology>
    </subcellularLocation>
</comment>
<protein>
    <recommendedName>
        <fullName evidence="6">Protein RER1</fullName>
    </recommendedName>
</protein>
<accession>A0A896WNR1</accession>
<reference evidence="8" key="1">
    <citation type="journal article" date="2021" name="Parasitol. Res.">
        <title>Evolutionary relationships of Metchnikovella dogieli Paskerova et al., 2016 (Microsporidia: Metchnikovellidae) revealed by multigene phylogenetic analysis.</title>
        <authorList>
            <person name="Nassonova E.S."/>
            <person name="Bondarenko N.I."/>
            <person name="Paskerova G.G."/>
            <person name="Kovacikova M."/>
            <person name="Frolova E.V."/>
            <person name="Smirnov A.V."/>
        </authorList>
    </citation>
    <scope>NUCLEOTIDE SEQUENCE</scope>
    <source>
        <strain evidence="8">WSBS2016</strain>
    </source>
</reference>
<name>A0A896WNR1_9MICR</name>
<dbReference type="Pfam" id="PF03248">
    <property type="entry name" value="Rer1"/>
    <property type="match status" value="1"/>
</dbReference>
<evidence type="ECO:0000256" key="3">
    <source>
        <dbReference type="ARBA" id="ARBA00022692"/>
    </source>
</evidence>
<dbReference type="InterPro" id="IPR004932">
    <property type="entry name" value="Rer1"/>
</dbReference>